<accession>A0A5K1ISU9</accession>
<gene>
    <name evidence="2" type="ORF">JKKLCJKK_00399</name>
</gene>
<dbReference type="OrthoDB" id="3183984at2"/>
<dbReference type="GeneID" id="77465388"/>
<dbReference type="EMBL" id="CABWIC010000007">
    <property type="protein sequence ID" value="VWL91720.1"/>
    <property type="molecule type" value="Genomic_DNA"/>
</dbReference>
<reference evidence="2 3" key="1">
    <citation type="submission" date="2019-10" db="EMBL/GenBank/DDBJ databases">
        <authorList>
            <person name="Wolf R A."/>
        </authorList>
    </citation>
    <scope>NUCLEOTIDE SEQUENCE [LARGE SCALE GENOMIC DNA]</scope>
    <source>
        <strain evidence="2">Collinsella_intestinalis_DSM_13632</strain>
    </source>
</reference>
<dbReference type="RefSeq" id="WP_152063131.1">
    <property type="nucleotide sequence ID" value="NZ_CABWIC010000007.1"/>
</dbReference>
<evidence type="ECO:0000256" key="1">
    <source>
        <dbReference type="SAM" id="MobiDB-lite"/>
    </source>
</evidence>
<feature type="compositionally biased region" description="Basic and acidic residues" evidence="1">
    <location>
        <begin position="63"/>
        <end position="80"/>
    </location>
</feature>
<sequence>MAKSDDRFLVRASQDVSLDGEIWGAEVHMSDGSTKTYGIAGADGQAEAARKEAETARVNAEANRAEDEAARVDAESKRVTAEQERAAQQVKNNADQAANNAAAQGLQVVKLNEGQFDPDTLMPTVSGEVGKLYFVPIPSQAMSALAALMDVPAGDGQDNYLEWMSIDGKWERVGMSNATLVGLTTDEIDRIAAGEQVASESVLGGTGLTYLWAKLKTAFAALTHKHVTGDVTGLDAALGDKATKAELKTVQDSLGRFTKSVTICGTKTVSCDSTNVQLFTKQELDSLASSVGASAGTAVISVTNADWSKANVVPLGVVITDSIVVRTDALGTGSADLNYAITFRA</sequence>
<protein>
    <submittedName>
        <fullName evidence="2">Uncharacterized protein</fullName>
    </submittedName>
</protein>
<name>A0A5K1ISU9_9ACTN</name>
<evidence type="ECO:0000313" key="2">
    <source>
        <dbReference type="EMBL" id="VWL91720.1"/>
    </source>
</evidence>
<feature type="region of interest" description="Disordered" evidence="1">
    <location>
        <begin position="48"/>
        <end position="80"/>
    </location>
</feature>
<organism evidence="2 3">
    <name type="scientific">Collinsella intestinalis</name>
    <dbReference type="NCBI Taxonomy" id="147207"/>
    <lineage>
        <taxon>Bacteria</taxon>
        <taxon>Bacillati</taxon>
        <taxon>Actinomycetota</taxon>
        <taxon>Coriobacteriia</taxon>
        <taxon>Coriobacteriales</taxon>
        <taxon>Coriobacteriaceae</taxon>
        <taxon>Collinsella</taxon>
    </lineage>
</organism>
<dbReference type="AlphaFoldDB" id="A0A5K1ISU9"/>
<proteinExistence type="predicted"/>
<dbReference type="Proteomes" id="UP000405524">
    <property type="component" value="Unassembled WGS sequence"/>
</dbReference>
<evidence type="ECO:0000313" key="3">
    <source>
        <dbReference type="Proteomes" id="UP000405524"/>
    </source>
</evidence>